<feature type="domain" description="Methylated-DNA-[protein]-cysteine S-methyltransferase DNA binding" evidence="9">
    <location>
        <begin position="78"/>
        <end position="157"/>
    </location>
</feature>
<reference evidence="10 11" key="1">
    <citation type="journal article" date="2008" name="Int. J. Syst. Evol. Microbiol.">
        <title>Neptunomonas japonica sp. nov., an Osedax japonicus symbiont-like bacterium isolated from sediment adjacent to sperm whale carcasses off Kagoshima, Japan.</title>
        <authorList>
            <person name="Miyazaki M."/>
            <person name="Nogi Y."/>
            <person name="Fujiwara Y."/>
            <person name="Kawato M."/>
            <person name="Kubokawa K."/>
            <person name="Horikoshi K."/>
        </authorList>
    </citation>
    <scope>NUCLEOTIDE SEQUENCE [LARGE SCALE GENOMIC DNA]</scope>
    <source>
        <strain evidence="10 11">JAMM 1380</strain>
    </source>
</reference>
<dbReference type="SUPFAM" id="SSF46767">
    <property type="entry name" value="Methylated DNA-protein cysteine methyltransferase, C-terminal domain"/>
    <property type="match status" value="1"/>
</dbReference>
<keyword evidence="7" id="KW-0234">DNA repair</keyword>
<dbReference type="InterPro" id="IPR001497">
    <property type="entry name" value="MethylDNA_cys_MeTrfase_AS"/>
</dbReference>
<dbReference type="InterPro" id="IPR036217">
    <property type="entry name" value="MethylDNA_cys_MeTrfase_DNAb"/>
</dbReference>
<dbReference type="InterPro" id="IPR014048">
    <property type="entry name" value="MethylDNA_cys_MeTrfase_DNA-bd"/>
</dbReference>
<dbReference type="SUPFAM" id="SSF53155">
    <property type="entry name" value="Methylated DNA-protein cysteine methyltransferase domain"/>
    <property type="match status" value="1"/>
</dbReference>
<accession>A0A7R6SV29</accession>
<dbReference type="PANTHER" id="PTHR10815">
    <property type="entry name" value="METHYLATED-DNA--PROTEIN-CYSTEINE METHYLTRANSFERASE"/>
    <property type="match status" value="1"/>
</dbReference>
<evidence type="ECO:0000313" key="10">
    <source>
        <dbReference type="EMBL" id="BBB28292.1"/>
    </source>
</evidence>
<evidence type="ECO:0000256" key="8">
    <source>
        <dbReference type="ARBA" id="ARBA00049348"/>
    </source>
</evidence>
<evidence type="ECO:0000259" key="9">
    <source>
        <dbReference type="Pfam" id="PF01035"/>
    </source>
</evidence>
<dbReference type="AlphaFoldDB" id="A0A7R6SV29"/>
<name>A0A7R6SV29_9GAMM</name>
<evidence type="ECO:0000256" key="3">
    <source>
        <dbReference type="ARBA" id="ARBA00011918"/>
    </source>
</evidence>
<evidence type="ECO:0000256" key="4">
    <source>
        <dbReference type="ARBA" id="ARBA00022603"/>
    </source>
</evidence>
<dbReference type="RefSeq" id="WP_201349011.1">
    <property type="nucleotide sequence ID" value="NZ_AP014546.1"/>
</dbReference>
<dbReference type="EC" id="2.1.1.63" evidence="3"/>
<dbReference type="GO" id="GO:0032259">
    <property type="term" value="P:methylation"/>
    <property type="evidence" value="ECO:0007669"/>
    <property type="project" value="UniProtKB-KW"/>
</dbReference>
<evidence type="ECO:0000256" key="5">
    <source>
        <dbReference type="ARBA" id="ARBA00022679"/>
    </source>
</evidence>
<dbReference type="Gene3D" id="3.30.160.70">
    <property type="entry name" value="Methylated DNA-protein cysteine methyltransferase domain"/>
    <property type="match status" value="1"/>
</dbReference>
<keyword evidence="6" id="KW-0227">DNA damage</keyword>
<dbReference type="PANTHER" id="PTHR10815:SF5">
    <property type="entry name" value="METHYLATED-DNA--PROTEIN-CYSTEINE METHYLTRANSFERASE"/>
    <property type="match status" value="1"/>
</dbReference>
<dbReference type="EMBL" id="AP014546">
    <property type="protein sequence ID" value="BBB28292.1"/>
    <property type="molecule type" value="Genomic_DNA"/>
</dbReference>
<protein>
    <recommendedName>
        <fullName evidence="3">methylated-DNA--[protein]-cysteine S-methyltransferase</fullName>
        <ecNumber evidence="3">2.1.1.63</ecNumber>
    </recommendedName>
</protein>
<dbReference type="GO" id="GO:0006281">
    <property type="term" value="P:DNA repair"/>
    <property type="evidence" value="ECO:0007669"/>
    <property type="project" value="UniProtKB-KW"/>
</dbReference>
<dbReference type="InterPro" id="IPR036631">
    <property type="entry name" value="MGMT_N_sf"/>
</dbReference>
<evidence type="ECO:0000256" key="7">
    <source>
        <dbReference type="ARBA" id="ARBA00023204"/>
    </source>
</evidence>
<dbReference type="Gene3D" id="1.10.10.10">
    <property type="entry name" value="Winged helix-like DNA-binding domain superfamily/Winged helix DNA-binding domain"/>
    <property type="match status" value="1"/>
</dbReference>
<dbReference type="Pfam" id="PF01035">
    <property type="entry name" value="DNA_binding_1"/>
    <property type="match status" value="1"/>
</dbReference>
<dbReference type="KEGG" id="njp:NEJAP_0334"/>
<comment type="catalytic activity">
    <reaction evidence="1">
        <text>a 4-O-methyl-thymidine in DNA + L-cysteinyl-[protein] = a thymidine in DNA + S-methyl-L-cysteinyl-[protein]</text>
        <dbReference type="Rhea" id="RHEA:53428"/>
        <dbReference type="Rhea" id="RHEA-COMP:10131"/>
        <dbReference type="Rhea" id="RHEA-COMP:10132"/>
        <dbReference type="Rhea" id="RHEA-COMP:13555"/>
        <dbReference type="Rhea" id="RHEA-COMP:13556"/>
        <dbReference type="ChEBI" id="CHEBI:29950"/>
        <dbReference type="ChEBI" id="CHEBI:82612"/>
        <dbReference type="ChEBI" id="CHEBI:137386"/>
        <dbReference type="ChEBI" id="CHEBI:137387"/>
        <dbReference type="EC" id="2.1.1.63"/>
    </reaction>
</comment>
<dbReference type="GO" id="GO:0003908">
    <property type="term" value="F:methylated-DNA-[protein]-cysteine S-methyltransferase activity"/>
    <property type="evidence" value="ECO:0007669"/>
    <property type="project" value="UniProtKB-EC"/>
</dbReference>
<evidence type="ECO:0000256" key="2">
    <source>
        <dbReference type="ARBA" id="ARBA00008711"/>
    </source>
</evidence>
<organism evidence="10 11">
    <name type="scientific">Neptunomonas japonica JAMM 1380</name>
    <dbReference type="NCBI Taxonomy" id="1441457"/>
    <lineage>
        <taxon>Bacteria</taxon>
        <taxon>Pseudomonadati</taxon>
        <taxon>Pseudomonadota</taxon>
        <taxon>Gammaproteobacteria</taxon>
        <taxon>Oceanospirillales</taxon>
        <taxon>Oceanospirillaceae</taxon>
        <taxon>Neptunomonas</taxon>
    </lineage>
</organism>
<dbReference type="Proteomes" id="UP000595332">
    <property type="component" value="Chromosome"/>
</dbReference>
<dbReference type="PROSITE" id="PS00374">
    <property type="entry name" value="MGMT"/>
    <property type="match status" value="1"/>
</dbReference>
<evidence type="ECO:0000256" key="6">
    <source>
        <dbReference type="ARBA" id="ARBA00022763"/>
    </source>
</evidence>
<keyword evidence="5 10" id="KW-0808">Transferase</keyword>
<keyword evidence="11" id="KW-1185">Reference proteome</keyword>
<dbReference type="InterPro" id="IPR036388">
    <property type="entry name" value="WH-like_DNA-bd_sf"/>
</dbReference>
<gene>
    <name evidence="10" type="primary">ogt</name>
    <name evidence="10" type="ORF">NEJAP_0334</name>
</gene>
<keyword evidence="4 10" id="KW-0489">Methyltransferase</keyword>
<sequence>MITYCTWTSPFGEMLATAEKQQLTGCYKIGQKYQPEISAQWNEASDEAIFVQLKQQLERFAVNANIPFDLALQPKGTAFQQSVWQALLQIPAGQTRYYQQLANSLGQPKSTRAVAAAIGKNPLIIIIPCHRVVGKNGNLTGFAGGLDMKRYLLDLEAASNGKL</sequence>
<evidence type="ECO:0000313" key="11">
    <source>
        <dbReference type="Proteomes" id="UP000595332"/>
    </source>
</evidence>
<proteinExistence type="inferred from homology"/>
<comment type="similarity">
    <text evidence="2">Belongs to the MGMT family.</text>
</comment>
<dbReference type="NCBIfam" id="TIGR00589">
    <property type="entry name" value="ogt"/>
    <property type="match status" value="1"/>
</dbReference>
<evidence type="ECO:0000256" key="1">
    <source>
        <dbReference type="ARBA" id="ARBA00001286"/>
    </source>
</evidence>
<dbReference type="FunFam" id="1.10.10.10:FF:000214">
    <property type="entry name" value="Methylated-DNA--protein-cysteine methyltransferase"/>
    <property type="match status" value="1"/>
</dbReference>
<dbReference type="CDD" id="cd06445">
    <property type="entry name" value="ATase"/>
    <property type="match status" value="1"/>
</dbReference>
<comment type="catalytic activity">
    <reaction evidence="8">
        <text>a 6-O-methyl-2'-deoxyguanosine in DNA + L-cysteinyl-[protein] = S-methyl-L-cysteinyl-[protein] + a 2'-deoxyguanosine in DNA</text>
        <dbReference type="Rhea" id="RHEA:24000"/>
        <dbReference type="Rhea" id="RHEA-COMP:10131"/>
        <dbReference type="Rhea" id="RHEA-COMP:10132"/>
        <dbReference type="Rhea" id="RHEA-COMP:11367"/>
        <dbReference type="Rhea" id="RHEA-COMP:11368"/>
        <dbReference type="ChEBI" id="CHEBI:29950"/>
        <dbReference type="ChEBI" id="CHEBI:82612"/>
        <dbReference type="ChEBI" id="CHEBI:85445"/>
        <dbReference type="ChEBI" id="CHEBI:85448"/>
        <dbReference type="EC" id="2.1.1.63"/>
    </reaction>
</comment>